<feature type="domain" description="NADH:flavin oxidoreductase/NADH oxidase N-terminal" evidence="2">
    <location>
        <begin position="5"/>
        <end position="332"/>
    </location>
</feature>
<dbReference type="Proteomes" id="UP001597542">
    <property type="component" value="Unassembled WGS sequence"/>
</dbReference>
<evidence type="ECO:0000259" key="2">
    <source>
        <dbReference type="Pfam" id="PF00724"/>
    </source>
</evidence>
<name>A0ABW5I0U6_9PSEU</name>
<dbReference type="Pfam" id="PF00724">
    <property type="entry name" value="Oxidored_FMN"/>
    <property type="match status" value="1"/>
</dbReference>
<dbReference type="PANTHER" id="PTHR22893">
    <property type="entry name" value="NADH OXIDOREDUCTASE-RELATED"/>
    <property type="match status" value="1"/>
</dbReference>
<sequence>MRSAFAPAELFGSILKNRIAMAPMTRSRAYGAEQTPGPDTVEYYAQRASAGLIVSEGMHPNPRGQGEPDTPGMYARAQAEAWQPVVNAVQAKDTLFFAQLMHSGRVSHPENNPEGLEPVAPSAVRAPGEIYTHRGRQPHPRPRALTTAEIDQTVRDFATSAGLALDAGFDGVTLHAGNGYLLHEFLAENTNLRTDGYGGSLTGRLRFVVEVVEAVCEVVPPHRVLLHLTPAKIGEDIVEGDSAALYDALLAALPVSFGGLSLFETGHRDLTRRLRERWPGPFVLNPHANYGDGKVPAGPADLPLLDEGLADVLSFGRLFLANPDLPARLRAGGPYNEPDRETFYGGGAAGYTDYPALQSTDAR</sequence>
<organism evidence="3 4">
    <name type="scientific">Amycolatopsis albidoflavus</name>
    <dbReference type="NCBI Taxonomy" id="102226"/>
    <lineage>
        <taxon>Bacteria</taxon>
        <taxon>Bacillati</taxon>
        <taxon>Actinomycetota</taxon>
        <taxon>Actinomycetes</taxon>
        <taxon>Pseudonocardiales</taxon>
        <taxon>Pseudonocardiaceae</taxon>
        <taxon>Amycolatopsis</taxon>
    </lineage>
</organism>
<feature type="region of interest" description="Disordered" evidence="1">
    <location>
        <begin position="341"/>
        <end position="363"/>
    </location>
</feature>
<dbReference type="InterPro" id="IPR013785">
    <property type="entry name" value="Aldolase_TIM"/>
</dbReference>
<dbReference type="Gene3D" id="3.20.20.70">
    <property type="entry name" value="Aldolase class I"/>
    <property type="match status" value="1"/>
</dbReference>
<gene>
    <name evidence="3" type="ORF">ACFSUT_20665</name>
</gene>
<evidence type="ECO:0000313" key="3">
    <source>
        <dbReference type="EMBL" id="MFD2482713.1"/>
    </source>
</evidence>
<proteinExistence type="predicted"/>
<keyword evidence="4" id="KW-1185">Reference proteome</keyword>
<dbReference type="InterPro" id="IPR001155">
    <property type="entry name" value="OxRdtase_FMN_N"/>
</dbReference>
<dbReference type="EMBL" id="JBHUKQ010000012">
    <property type="protein sequence ID" value="MFD2482713.1"/>
    <property type="molecule type" value="Genomic_DNA"/>
</dbReference>
<dbReference type="RefSeq" id="WP_344265747.1">
    <property type="nucleotide sequence ID" value="NZ_BAAAHV010000003.1"/>
</dbReference>
<evidence type="ECO:0000313" key="4">
    <source>
        <dbReference type="Proteomes" id="UP001597542"/>
    </source>
</evidence>
<dbReference type="SUPFAM" id="SSF51395">
    <property type="entry name" value="FMN-linked oxidoreductases"/>
    <property type="match status" value="1"/>
</dbReference>
<evidence type="ECO:0000256" key="1">
    <source>
        <dbReference type="SAM" id="MobiDB-lite"/>
    </source>
</evidence>
<comment type="caution">
    <text evidence="3">The sequence shown here is derived from an EMBL/GenBank/DDBJ whole genome shotgun (WGS) entry which is preliminary data.</text>
</comment>
<dbReference type="PANTHER" id="PTHR22893:SF91">
    <property type="entry name" value="NADPH DEHYDROGENASE 2-RELATED"/>
    <property type="match status" value="1"/>
</dbReference>
<reference evidence="4" key="1">
    <citation type="journal article" date="2019" name="Int. J. Syst. Evol. Microbiol.">
        <title>The Global Catalogue of Microorganisms (GCM) 10K type strain sequencing project: providing services to taxonomists for standard genome sequencing and annotation.</title>
        <authorList>
            <consortium name="The Broad Institute Genomics Platform"/>
            <consortium name="The Broad Institute Genome Sequencing Center for Infectious Disease"/>
            <person name="Wu L."/>
            <person name="Ma J."/>
        </authorList>
    </citation>
    <scope>NUCLEOTIDE SEQUENCE [LARGE SCALE GENOMIC DNA]</scope>
    <source>
        <strain evidence="4">CGMCC 4.7638</strain>
    </source>
</reference>
<protein>
    <submittedName>
        <fullName evidence="3">Alkene reductase</fullName>
    </submittedName>
</protein>
<dbReference type="InterPro" id="IPR045247">
    <property type="entry name" value="Oye-like"/>
</dbReference>
<accession>A0ABW5I0U6</accession>